<dbReference type="EMBL" id="WKRD01000007">
    <property type="protein sequence ID" value="MSC57784.1"/>
    <property type="molecule type" value="Genomic_DNA"/>
</dbReference>
<organism evidence="2 3">
    <name type="scientific">Lachnospira eligens</name>
    <dbReference type="NCBI Taxonomy" id="39485"/>
    <lineage>
        <taxon>Bacteria</taxon>
        <taxon>Bacillati</taxon>
        <taxon>Bacillota</taxon>
        <taxon>Clostridia</taxon>
        <taxon>Lachnospirales</taxon>
        <taxon>Lachnospiraceae</taxon>
        <taxon>Lachnospira</taxon>
    </lineage>
</organism>
<evidence type="ECO:0000313" key="2">
    <source>
        <dbReference type="EMBL" id="MSC57784.1"/>
    </source>
</evidence>
<evidence type="ECO:0000256" key="1">
    <source>
        <dbReference type="SAM" id="MobiDB-lite"/>
    </source>
</evidence>
<reference evidence="2 3" key="1">
    <citation type="journal article" date="2019" name="Nat. Med.">
        <title>A library of human gut bacterial isolates paired with longitudinal multiomics data enables mechanistic microbiome research.</title>
        <authorList>
            <person name="Poyet M."/>
            <person name="Groussin M."/>
            <person name="Gibbons S.M."/>
            <person name="Avila-Pacheco J."/>
            <person name="Jiang X."/>
            <person name="Kearney S.M."/>
            <person name="Perrotta A.R."/>
            <person name="Berdy B."/>
            <person name="Zhao S."/>
            <person name="Lieberman T.D."/>
            <person name="Swanson P.K."/>
            <person name="Smith M."/>
            <person name="Roesemann S."/>
            <person name="Alexander J.E."/>
            <person name="Rich S.A."/>
            <person name="Livny J."/>
            <person name="Vlamakis H."/>
            <person name="Clish C."/>
            <person name="Bullock K."/>
            <person name="Deik A."/>
            <person name="Scott J."/>
            <person name="Pierce K.A."/>
            <person name="Xavier R.J."/>
            <person name="Alm E.J."/>
        </authorList>
    </citation>
    <scope>NUCLEOTIDE SEQUENCE [LARGE SCALE GENOMIC DNA]</scope>
    <source>
        <strain evidence="2 3">BIOML-A1</strain>
    </source>
</reference>
<name>A0A7C9H3Z1_9FIRM</name>
<sequence length="78" mass="8638">MQQEEKQETKETLQEEQQAEPKAPTISAELLTAARGDMTLAILEVQRAYGLPAYITDVIVSACLSDIRDCANKELISK</sequence>
<feature type="compositionally biased region" description="Basic and acidic residues" evidence="1">
    <location>
        <begin position="1"/>
        <end position="13"/>
    </location>
</feature>
<feature type="region of interest" description="Disordered" evidence="1">
    <location>
        <begin position="1"/>
        <end position="26"/>
    </location>
</feature>
<dbReference type="RefSeq" id="WP_154301018.1">
    <property type="nucleotide sequence ID" value="NZ_WKRD01000007.1"/>
</dbReference>
<accession>A0A7C9H3Z1</accession>
<comment type="caution">
    <text evidence="2">The sequence shown here is derived from an EMBL/GenBank/DDBJ whole genome shotgun (WGS) entry which is preliminary data.</text>
</comment>
<dbReference type="Proteomes" id="UP000481964">
    <property type="component" value="Unassembled WGS sequence"/>
</dbReference>
<protein>
    <submittedName>
        <fullName evidence="2">Uncharacterized protein</fullName>
    </submittedName>
</protein>
<evidence type="ECO:0000313" key="3">
    <source>
        <dbReference type="Proteomes" id="UP000481964"/>
    </source>
</evidence>
<gene>
    <name evidence="2" type="ORF">GKE48_10070</name>
</gene>
<dbReference type="AlphaFoldDB" id="A0A7C9H3Z1"/>
<proteinExistence type="predicted"/>